<dbReference type="EMBL" id="JABFYL010000040">
    <property type="protein sequence ID" value="NVN52049.1"/>
    <property type="molecule type" value="Genomic_DNA"/>
</dbReference>
<comment type="caution">
    <text evidence="2">The sequence shown here is derived from an EMBL/GenBank/DDBJ whole genome shotgun (WGS) entry which is preliminary data.</text>
</comment>
<evidence type="ECO:0000313" key="2">
    <source>
        <dbReference type="EMBL" id="NVN52049.1"/>
    </source>
</evidence>
<name>A0A850PP07_9MYCO</name>
<dbReference type="AlphaFoldDB" id="A0A850PP07"/>
<dbReference type="Proteomes" id="UP000570517">
    <property type="component" value="Unassembled WGS sequence"/>
</dbReference>
<sequence>MDSTEAVQFSVIDFADGTDGPESLLQAIADWLESDEMAVLLATFGERLSAGGIGARLEGADRISQSIFDFRQGGERWEAEEVEFATGATSAAGALIARIYREPTPNVAAELGENRHALVMGARLDSCLLRAELMVELLNRGLGVGDGLDAMTAAPRAHARGVVRYAQRRTSRAERGAVGDRGTAARDGAGSGARRARQVQSHDDGHLPLLPPDRHRCRRDHPRSRRDLGDSRPVPARAGTRRAERRSWHADHNSGGPYRHECALGRAREWTTAQWLQEIRSAIWSMRLLCERSAANTPASSAKPGTPVPLACAEELRRVDDDAVGR</sequence>
<feature type="compositionally biased region" description="Basic residues" evidence="1">
    <location>
        <begin position="215"/>
        <end position="224"/>
    </location>
</feature>
<feature type="region of interest" description="Disordered" evidence="1">
    <location>
        <begin position="162"/>
        <end position="259"/>
    </location>
</feature>
<protein>
    <submittedName>
        <fullName evidence="2">Uncharacterized protein</fullName>
    </submittedName>
</protein>
<proteinExistence type="predicted"/>
<keyword evidence="3" id="KW-1185">Reference proteome</keyword>
<evidence type="ECO:0000256" key="1">
    <source>
        <dbReference type="SAM" id="MobiDB-lite"/>
    </source>
</evidence>
<gene>
    <name evidence="2" type="ORF">HLY00_4108</name>
</gene>
<accession>A0A850PP07</accession>
<feature type="compositionally biased region" description="Basic and acidic residues" evidence="1">
    <location>
        <begin position="241"/>
        <end position="259"/>
    </location>
</feature>
<reference evidence="2 3" key="1">
    <citation type="submission" date="2020-05" db="EMBL/GenBank/DDBJ databases">
        <title>Draft genome sequence of Mycobacterium hippocampi DL, isolated from European seabass, Dicentrarchus labrax, reared in fish farms.</title>
        <authorList>
            <person name="Stathopoulou P."/>
            <person name="Asimakis E."/>
            <person name="Tzokas K."/>
            <person name="Batargias C."/>
            <person name="Tsiamis G."/>
        </authorList>
    </citation>
    <scope>NUCLEOTIDE SEQUENCE [LARGE SCALE GENOMIC DNA]</scope>
    <source>
        <strain evidence="2 3">DL</strain>
    </source>
</reference>
<evidence type="ECO:0000313" key="3">
    <source>
        <dbReference type="Proteomes" id="UP000570517"/>
    </source>
</evidence>
<organism evidence="2 3">
    <name type="scientific">Mycolicibacterium hippocampi</name>
    <dbReference type="NCBI Taxonomy" id="659824"/>
    <lineage>
        <taxon>Bacteria</taxon>
        <taxon>Bacillati</taxon>
        <taxon>Actinomycetota</taxon>
        <taxon>Actinomycetes</taxon>
        <taxon>Mycobacteriales</taxon>
        <taxon>Mycobacteriaceae</taxon>
        <taxon>Mycolicibacterium</taxon>
    </lineage>
</organism>
<dbReference type="RefSeq" id="WP_256736237.1">
    <property type="nucleotide sequence ID" value="NZ_JABFYL010000040.1"/>
</dbReference>